<proteinExistence type="predicted"/>
<reference evidence="3" key="3">
    <citation type="submission" date="2022-06" db="UniProtKB">
        <authorList>
            <consortium name="EnsemblMetazoa"/>
        </authorList>
    </citation>
    <scope>IDENTIFICATION</scope>
</reference>
<reference evidence="4" key="1">
    <citation type="journal article" date="2020" name="PLoS Negl. Trop. Dis.">
        <title>High-quality nuclear genome for Sarcoptes scabiei-A critical resource for a neglected parasite.</title>
        <authorList>
            <person name="Korhonen P.K."/>
            <person name="Gasser R.B."/>
            <person name="Ma G."/>
            <person name="Wang T."/>
            <person name="Stroehlein A.J."/>
            <person name="Young N.D."/>
            <person name="Ang C.S."/>
            <person name="Fernando D.D."/>
            <person name="Lu H.C."/>
            <person name="Taylor S."/>
            <person name="Reynolds S.L."/>
            <person name="Mofiz E."/>
            <person name="Najaraj S.H."/>
            <person name="Gowda H."/>
            <person name="Madugundu A."/>
            <person name="Renuse S."/>
            <person name="Holt D."/>
            <person name="Pandey A."/>
            <person name="Papenfuss A.T."/>
            <person name="Fischer K."/>
        </authorList>
    </citation>
    <scope>NUCLEOTIDE SEQUENCE [LARGE SCALE GENOMIC DNA]</scope>
</reference>
<evidence type="ECO:0000313" key="4">
    <source>
        <dbReference type="Proteomes" id="UP000070412"/>
    </source>
</evidence>
<reference evidence="2" key="2">
    <citation type="submission" date="2020-01" db="EMBL/GenBank/DDBJ databases">
        <authorList>
            <person name="Korhonen P.K.K."/>
            <person name="Guangxu M.G."/>
            <person name="Wang T.W."/>
            <person name="Stroehlein A.J.S."/>
            <person name="Young N.D."/>
            <person name="Ang C.-S.A."/>
            <person name="Fernando D.W.F."/>
            <person name="Lu H.L."/>
            <person name="Taylor S.T."/>
            <person name="Ehtesham M.E.M."/>
            <person name="Najaraj S.H.N."/>
            <person name="Harsha G.H.G."/>
            <person name="Madugundu A.M."/>
            <person name="Renuse S.R."/>
            <person name="Holt D.H."/>
            <person name="Pandey A.P."/>
            <person name="Papenfuss A.P."/>
            <person name="Gasser R.B.G."/>
            <person name="Fischer K.F."/>
        </authorList>
    </citation>
    <scope>NUCLEOTIDE SEQUENCE</scope>
    <source>
        <strain evidence="2">SSS_KF_BRIS2020</strain>
    </source>
</reference>
<sequence>MAQQQGISIPTLGSSTFDQWEPTESELKDIARVCCTIRLSLNSEDGYSVLNIKNPIKIIEKLKDRYKGGGAKTAPELFEEYENIQYTGSISALFTQLRRIFSEFKDKGITLPIFFMNLKVKKVLPKEFADVCKSYEIQCLGRPESEHMSDTIFENELLKVERENAKNKLAGSADGSVSLASTLGDGNKPSNDISECVDDHRNSNTTNGSGSSLRCSFLDNVFQDDVNESSDDDIDEDQTIQEEDDVQSISCQLRTRLADLKTVKLFQTQYLKEKLELFGMSDCKPALTPIARGTDPYSESSSDVDYPYRQAIGALLYLSCRTRPDISYSVSLLSRFIEKPTLIHVKMVKHLWRYLKGTIDYGITLGGDVSKITAFSDSDLAGEIQCKSTTGCSRADPLPGKKIQLQPEWSKEENYQIISSSTPSSSSSATATAATTTAMSPSPTPSSSFNIITIEVSTIFCTKIFSFSVRNRK</sequence>
<gene>
    <name evidence="2" type="ORF">SSS_9019</name>
</gene>
<dbReference type="EMBL" id="WVUK01000060">
    <property type="protein sequence ID" value="KAF7491368.1"/>
    <property type="molecule type" value="Genomic_DNA"/>
</dbReference>
<feature type="region of interest" description="Disordered" evidence="1">
    <location>
        <begin position="180"/>
        <end position="210"/>
    </location>
</feature>
<dbReference type="OrthoDB" id="6515060at2759"/>
<dbReference type="PANTHER" id="PTHR11439:SF517">
    <property type="entry name" value="CYSTEINE-RICH RLK (RECEPTOR-LIKE PROTEIN KINASE) 8"/>
    <property type="match status" value="1"/>
</dbReference>
<dbReference type="AlphaFoldDB" id="A0A834VF17"/>
<name>A0A834VF17_SARSC</name>
<protein>
    <submittedName>
        <fullName evidence="2">Retrovirus-related Pol polyprotein from transposon TNT 1-94</fullName>
    </submittedName>
</protein>
<feature type="region of interest" description="Disordered" evidence="1">
    <location>
        <begin position="419"/>
        <end position="445"/>
    </location>
</feature>
<dbReference type="Proteomes" id="UP000070412">
    <property type="component" value="Unassembled WGS sequence"/>
</dbReference>
<evidence type="ECO:0000313" key="2">
    <source>
        <dbReference type="EMBL" id="KAF7491368.1"/>
    </source>
</evidence>
<dbReference type="PANTHER" id="PTHR11439">
    <property type="entry name" value="GAG-POL-RELATED RETROTRANSPOSON"/>
    <property type="match status" value="1"/>
</dbReference>
<dbReference type="EnsemblMetazoa" id="SSS_9019s_mrna">
    <property type="protein sequence ID" value="KAF7491368.1"/>
    <property type="gene ID" value="SSS_9019"/>
</dbReference>
<organism evidence="2">
    <name type="scientific">Sarcoptes scabiei</name>
    <name type="common">Itch mite</name>
    <name type="synonym">Acarus scabiei</name>
    <dbReference type="NCBI Taxonomy" id="52283"/>
    <lineage>
        <taxon>Eukaryota</taxon>
        <taxon>Metazoa</taxon>
        <taxon>Ecdysozoa</taxon>
        <taxon>Arthropoda</taxon>
        <taxon>Chelicerata</taxon>
        <taxon>Arachnida</taxon>
        <taxon>Acari</taxon>
        <taxon>Acariformes</taxon>
        <taxon>Sarcoptiformes</taxon>
        <taxon>Astigmata</taxon>
        <taxon>Psoroptidia</taxon>
        <taxon>Sarcoptoidea</taxon>
        <taxon>Sarcoptidae</taxon>
        <taxon>Sarcoptinae</taxon>
        <taxon>Sarcoptes</taxon>
    </lineage>
</organism>
<evidence type="ECO:0000313" key="3">
    <source>
        <dbReference type="EnsemblMetazoa" id="KAF7491368.1"/>
    </source>
</evidence>
<evidence type="ECO:0000256" key="1">
    <source>
        <dbReference type="SAM" id="MobiDB-lite"/>
    </source>
</evidence>
<keyword evidence="4" id="KW-1185">Reference proteome</keyword>
<accession>A0A834VF17</accession>